<evidence type="ECO:0000313" key="3">
    <source>
        <dbReference type="Proteomes" id="UP000250140"/>
    </source>
</evidence>
<feature type="compositionally biased region" description="Acidic residues" evidence="1">
    <location>
        <begin position="875"/>
        <end position="884"/>
    </location>
</feature>
<feature type="region of interest" description="Disordered" evidence="1">
    <location>
        <begin position="822"/>
        <end position="908"/>
    </location>
</feature>
<accession>A0A8E2ER48</accession>
<name>A0A8E2ER48_9PEZI</name>
<feature type="compositionally biased region" description="Basic residues" evidence="1">
    <location>
        <begin position="807"/>
        <end position="816"/>
    </location>
</feature>
<feature type="compositionally biased region" description="Basic and acidic residues" evidence="1">
    <location>
        <begin position="431"/>
        <end position="446"/>
    </location>
</feature>
<feature type="region of interest" description="Disordered" evidence="1">
    <location>
        <begin position="541"/>
        <end position="563"/>
    </location>
</feature>
<dbReference type="AlphaFoldDB" id="A0A8E2ER48"/>
<dbReference type="EMBL" id="KV750817">
    <property type="protein sequence ID" value="OCL03086.1"/>
    <property type="molecule type" value="Genomic_DNA"/>
</dbReference>
<feature type="compositionally biased region" description="Polar residues" evidence="1">
    <location>
        <begin position="822"/>
        <end position="831"/>
    </location>
</feature>
<proteinExistence type="predicted"/>
<dbReference type="Proteomes" id="UP000250140">
    <property type="component" value="Unassembled WGS sequence"/>
</dbReference>
<dbReference type="OrthoDB" id="3937309at2759"/>
<keyword evidence="3" id="KW-1185">Reference proteome</keyword>
<feature type="region of interest" description="Disordered" evidence="1">
    <location>
        <begin position="797"/>
        <end position="816"/>
    </location>
</feature>
<feature type="compositionally biased region" description="Polar residues" evidence="1">
    <location>
        <begin position="372"/>
        <end position="383"/>
    </location>
</feature>
<feature type="compositionally biased region" description="Polar residues" evidence="1">
    <location>
        <begin position="391"/>
        <end position="402"/>
    </location>
</feature>
<feature type="compositionally biased region" description="Polar residues" evidence="1">
    <location>
        <begin position="705"/>
        <end position="733"/>
    </location>
</feature>
<gene>
    <name evidence="2" type="ORF">AOQ84DRAFT_357078</name>
</gene>
<feature type="region of interest" description="Disordered" evidence="1">
    <location>
        <begin position="657"/>
        <end position="790"/>
    </location>
</feature>
<reference evidence="2 3" key="1">
    <citation type="journal article" date="2016" name="Nat. Commun.">
        <title>Ectomycorrhizal ecology is imprinted in the genome of the dominant symbiotic fungus Cenococcum geophilum.</title>
        <authorList>
            <consortium name="DOE Joint Genome Institute"/>
            <person name="Peter M."/>
            <person name="Kohler A."/>
            <person name="Ohm R.A."/>
            <person name="Kuo A."/>
            <person name="Krutzmann J."/>
            <person name="Morin E."/>
            <person name="Arend M."/>
            <person name="Barry K.W."/>
            <person name="Binder M."/>
            <person name="Choi C."/>
            <person name="Clum A."/>
            <person name="Copeland A."/>
            <person name="Grisel N."/>
            <person name="Haridas S."/>
            <person name="Kipfer T."/>
            <person name="LaButti K."/>
            <person name="Lindquist E."/>
            <person name="Lipzen A."/>
            <person name="Maire R."/>
            <person name="Meier B."/>
            <person name="Mihaltcheva S."/>
            <person name="Molinier V."/>
            <person name="Murat C."/>
            <person name="Poggeler S."/>
            <person name="Quandt C.A."/>
            <person name="Sperisen C."/>
            <person name="Tritt A."/>
            <person name="Tisserant E."/>
            <person name="Crous P.W."/>
            <person name="Henrissat B."/>
            <person name="Nehls U."/>
            <person name="Egli S."/>
            <person name="Spatafora J.W."/>
            <person name="Grigoriev I.V."/>
            <person name="Martin F.M."/>
        </authorList>
    </citation>
    <scope>NUCLEOTIDE SEQUENCE [LARGE SCALE GENOMIC DNA]</scope>
    <source>
        <strain evidence="2 3">CBS 207.34</strain>
    </source>
</reference>
<feature type="compositionally biased region" description="Polar residues" evidence="1">
    <location>
        <begin position="218"/>
        <end position="244"/>
    </location>
</feature>
<feature type="compositionally biased region" description="Polar residues" evidence="1">
    <location>
        <begin position="276"/>
        <end position="311"/>
    </location>
</feature>
<evidence type="ECO:0000256" key="1">
    <source>
        <dbReference type="SAM" id="MobiDB-lite"/>
    </source>
</evidence>
<feature type="compositionally biased region" description="Basic and acidic residues" evidence="1">
    <location>
        <begin position="836"/>
        <end position="856"/>
    </location>
</feature>
<evidence type="ECO:0000313" key="2">
    <source>
        <dbReference type="EMBL" id="OCL03086.1"/>
    </source>
</evidence>
<feature type="region of interest" description="Disordered" evidence="1">
    <location>
        <begin position="276"/>
        <end position="528"/>
    </location>
</feature>
<organism evidence="2 3">
    <name type="scientific">Glonium stellatum</name>
    <dbReference type="NCBI Taxonomy" id="574774"/>
    <lineage>
        <taxon>Eukaryota</taxon>
        <taxon>Fungi</taxon>
        <taxon>Dikarya</taxon>
        <taxon>Ascomycota</taxon>
        <taxon>Pezizomycotina</taxon>
        <taxon>Dothideomycetes</taxon>
        <taxon>Pleosporomycetidae</taxon>
        <taxon>Gloniales</taxon>
        <taxon>Gloniaceae</taxon>
        <taxon>Glonium</taxon>
    </lineage>
</organism>
<feature type="region of interest" description="Disordered" evidence="1">
    <location>
        <begin position="204"/>
        <end position="244"/>
    </location>
</feature>
<protein>
    <submittedName>
        <fullName evidence="2">Uncharacterized protein</fullName>
    </submittedName>
</protein>
<sequence>MLRCRPSEISLTHADINEKRCYLARRQAAGMVTAMHSRIAGPRGSVPQIRGGPEHSRNETMIRLGFIPVLRPHSAVHSSASSGSSNCLPDGRIYCNDSDSKSVCNVENAPYPEEHDSLPQPYLNLDLLAGPSQRTSPARKIEPMASFSEDPPRLSPPKHEFGFSGFSHTGAHAPNNIAQDLPKPSINPTTNNASDTPAKIPVSHKSLSGGSRIRSPHHQNSITRSPLYQVQATSPPRQSNRARISSTTEFPILYLQGYFEKGPDAYSFRESWLVPSQSLENPPSRTLRRTQTIASSSEARSNNAQSRNPVQRSYLPDTYGDHVASRPSMGQRPQASSDPSIRGMGYLVSPCVFNRDGNPSEKNSSNEELRSNSHLLRTPSNIQGFLDPTATEFTRGNPQPSTVPKPRNRSQEPSHQSLRDWSAQQLSQHPEQLERTPHNGHPEDTVSRGQSSGFDQPHVSYRKPSSRFSSSSHSQHNATLAQAQHDGPVPSSAPLMTPFSSPAPRGTFLPLSASLRPPPVRKPSHSSPNLAALYQNEYFGLSQPPRSPYGHPNSSRSSPRSFGRIITPYDFPRALDSAIDAARRNLSSPLDLVQQRATSQISYTPSAASYRSATSQIDQDRASVVNQRSHFTTPDHSLRTDVQYRLDSGRCSINSAVLGSTSSTDWDRYPEFSLQGPSRNSAPRPLTPFPTPRSNRGNVVDVRLNTRSSENTGPTTSLLSPPGLNNQDPGNRTQPRDNNELRPPVTLWRSPTTFRHSEDRGNNVESRPRLPTAPLFPSILPDGQRPPELMPRIAHSYAPQHGEPQRSRRRSSHRNIRHTQPSLLAQSQSYPHSHFHSADGRDPENRWASRAQRHEPQPQSSRRSRLPAWQHEQENSGDAEEEAMREEIQARGMRGGSGNELEIMDETPPRVGRFERRILGI</sequence>
<feature type="compositionally biased region" description="Basic and acidic residues" evidence="1">
    <location>
        <begin position="755"/>
        <end position="768"/>
    </location>
</feature>